<dbReference type="GO" id="GO:0005524">
    <property type="term" value="F:ATP binding"/>
    <property type="evidence" value="ECO:0007669"/>
    <property type="project" value="UniProtKB-KW"/>
</dbReference>
<dbReference type="Gene3D" id="1.10.287.1490">
    <property type="match status" value="1"/>
</dbReference>
<dbReference type="InterPro" id="IPR003594">
    <property type="entry name" value="HATPase_dom"/>
</dbReference>
<dbReference type="Gene3D" id="3.30.565.10">
    <property type="entry name" value="Histidine kinase-like ATPase, C-terminal domain"/>
    <property type="match status" value="1"/>
</dbReference>
<protein>
    <submittedName>
        <fullName evidence="2">ATP-binding protein</fullName>
    </submittedName>
</protein>
<dbReference type="Pfam" id="PF02518">
    <property type="entry name" value="HATPase_c"/>
    <property type="match status" value="1"/>
</dbReference>
<name>A0ABX6U8L6_9BRAD</name>
<feature type="domain" description="Histidine kinase" evidence="1">
    <location>
        <begin position="801"/>
        <end position="905"/>
    </location>
</feature>
<dbReference type="InterPro" id="IPR005467">
    <property type="entry name" value="His_kinase_dom"/>
</dbReference>
<dbReference type="InterPro" id="IPR036890">
    <property type="entry name" value="HATPase_C_sf"/>
</dbReference>
<keyword evidence="2" id="KW-0067">ATP-binding</keyword>
<evidence type="ECO:0000259" key="1">
    <source>
        <dbReference type="PROSITE" id="PS50109"/>
    </source>
</evidence>
<reference evidence="2 3" key="1">
    <citation type="submission" date="2018-06" db="EMBL/GenBank/DDBJ databases">
        <title>Comparative genomics of rhizobia nodulating Arachis hypogaea in China.</title>
        <authorList>
            <person name="Li Y."/>
        </authorList>
    </citation>
    <scope>NUCLEOTIDE SEQUENCE [LARGE SCALE GENOMIC DNA]</scope>
    <source>
        <strain evidence="2 3">CCBAU 51658</strain>
    </source>
</reference>
<proteinExistence type="predicted"/>
<dbReference type="SUPFAM" id="SSF55874">
    <property type="entry name" value="ATPase domain of HSP90 chaperone/DNA topoisomerase II/histidine kinase"/>
    <property type="match status" value="1"/>
</dbReference>
<dbReference type="Proteomes" id="UP000593880">
    <property type="component" value="Chromosome"/>
</dbReference>
<evidence type="ECO:0000313" key="3">
    <source>
        <dbReference type="Proteomes" id="UP000593880"/>
    </source>
</evidence>
<dbReference type="SMART" id="SM00387">
    <property type="entry name" value="HATPase_c"/>
    <property type="match status" value="1"/>
</dbReference>
<dbReference type="Pfam" id="PF19191">
    <property type="entry name" value="HEF_HK"/>
    <property type="match status" value="1"/>
</dbReference>
<evidence type="ECO:0000313" key="2">
    <source>
        <dbReference type="EMBL" id="QOZ57683.1"/>
    </source>
</evidence>
<sequence length="906" mass="103389">MARYRNRIEDRRHRRGTNRYLWPGRPSSSGRKGDSRLSAAFLAPVTLVLSKTVRDRFAAVLVDWRLFENPFLLIEDIRIPIVEFDRASDIESALKGMADIIRTNFGITAAEAKRDPDSRVARLYAGWRRFSEYEHSQNIGASTHDDIRAFWSQPVPIESRHFAEWPVYSGLANHGTALYLLDAHHDLAQWVRPGPKDDDERKESEELLLRTLSGFVDPYARKQPDFSYEVLLHFGERSRRVLASGDVFGYDELMSLEHVIDGKFDARGRFKGKVIAFGKDLGIQEFVPRRPLPQNRRDVVGPFAFCIGTFEQLLTNTTHTEQQFDHLKLQAEKFGGLAVYRDDLRVMPYGRPDSDFFKIEERRTHHAGRAFFSFRRVFGRVSISRTANPQLKDKAGREGLVVNRARNELQFLVIDLLVDFAARFFGTGSPIREEYLEEAQARAKAARETTQKVRTSQLAELRKFMKTNEPAIAAARTRIVQLKSKLSDVVRSKKTDEVAVISSEIRNLNRQLQDCKPPATPRKLANLETPFRQYRDLFGAASDEMADLRDEVAKAEAQIGRDDPGDVVKARVKANSDAIASFLDESTKAFVAKFDQLRNEWRETAAADKQRFAEAAEPYLKGKTSQTALASVLGLIDQRRSEIESELRSKYAALVKALDRLKEGIDLEEALSVIDDDRAELEDRLKEIYQVAQLGIAVEIIGHELESLDVEVRRNLEKMPADVRSTRSWKHAFEAHSALTEKLRFLAPMRIAGYRNRETITGAEIAGYLEEFFKRRFESEDISFEATKAFRAISFSDLRSRIYPVFINLLNNSMYWLQFVKDRRIVLDFRNGKAVVSDSGQGVDPDDVGRLFQLFFTRRAKGRGLGLFLSRVNLAAARHHIRYATGEDPRPLKGANFIIEFQGVNA</sequence>
<dbReference type="PROSITE" id="PS50109">
    <property type="entry name" value="HIS_KIN"/>
    <property type="match status" value="1"/>
</dbReference>
<accession>A0ABX6U8L6</accession>
<dbReference type="EMBL" id="CP030057">
    <property type="protein sequence ID" value="QOZ57683.1"/>
    <property type="molecule type" value="Genomic_DNA"/>
</dbReference>
<keyword evidence="3" id="KW-1185">Reference proteome</keyword>
<gene>
    <name evidence="2" type="ORF">XH86_02195</name>
</gene>
<dbReference type="InterPro" id="IPR043836">
    <property type="entry name" value="DHp"/>
</dbReference>
<keyword evidence="2" id="KW-0547">Nucleotide-binding</keyword>
<organism evidence="2 3">
    <name type="scientific">Bradyrhizobium guangdongense</name>
    <dbReference type="NCBI Taxonomy" id="1325090"/>
    <lineage>
        <taxon>Bacteria</taxon>
        <taxon>Pseudomonadati</taxon>
        <taxon>Pseudomonadota</taxon>
        <taxon>Alphaproteobacteria</taxon>
        <taxon>Hyphomicrobiales</taxon>
        <taxon>Nitrobacteraceae</taxon>
        <taxon>Bradyrhizobium</taxon>
    </lineage>
</organism>